<evidence type="ECO:0000259" key="11">
    <source>
        <dbReference type="Pfam" id="PF13664"/>
    </source>
</evidence>
<dbReference type="InterPro" id="IPR025423">
    <property type="entry name" value="TMEM205-like"/>
</dbReference>
<dbReference type="SMART" id="SM00320">
    <property type="entry name" value="WD40"/>
    <property type="match status" value="3"/>
</dbReference>
<evidence type="ECO:0000256" key="4">
    <source>
        <dbReference type="ARBA" id="ARBA00022692"/>
    </source>
</evidence>
<feature type="region of interest" description="Disordered" evidence="9">
    <location>
        <begin position="1"/>
        <end position="34"/>
    </location>
</feature>
<dbReference type="Proteomes" id="UP000054561">
    <property type="component" value="Unassembled WGS sequence"/>
</dbReference>
<feature type="region of interest" description="Disordered" evidence="9">
    <location>
        <begin position="241"/>
        <end position="260"/>
    </location>
</feature>
<feature type="transmembrane region" description="Helical" evidence="10">
    <location>
        <begin position="574"/>
        <end position="594"/>
    </location>
</feature>
<keyword evidence="2" id="KW-0597">Phosphoprotein</keyword>
<evidence type="ECO:0000256" key="1">
    <source>
        <dbReference type="ARBA" id="ARBA00004370"/>
    </source>
</evidence>
<feature type="repeat" description="WD" evidence="8">
    <location>
        <begin position="264"/>
        <end position="306"/>
    </location>
</feature>
<name>A0A0D9QST1_PLAFR</name>
<evidence type="ECO:0000313" key="13">
    <source>
        <dbReference type="Proteomes" id="UP000054561"/>
    </source>
</evidence>
<evidence type="ECO:0000256" key="3">
    <source>
        <dbReference type="ARBA" id="ARBA00022574"/>
    </source>
</evidence>
<evidence type="ECO:0000256" key="8">
    <source>
        <dbReference type="PROSITE-ProRule" id="PRU00221"/>
    </source>
</evidence>
<dbReference type="InterPro" id="IPR044285">
    <property type="entry name" value="PWP1"/>
</dbReference>
<dbReference type="Pfam" id="PF00400">
    <property type="entry name" value="WD40"/>
    <property type="match status" value="2"/>
</dbReference>
<dbReference type="GO" id="GO:0016020">
    <property type="term" value="C:membrane"/>
    <property type="evidence" value="ECO:0007669"/>
    <property type="project" value="UniProtKB-SubCell"/>
</dbReference>
<feature type="compositionally biased region" description="Basic and acidic residues" evidence="9">
    <location>
        <begin position="248"/>
        <end position="257"/>
    </location>
</feature>
<protein>
    <recommendedName>
        <fullName evidence="11">TMEM205-like domain-containing protein</fullName>
    </recommendedName>
</protein>
<feature type="domain" description="TMEM205-like" evidence="11">
    <location>
        <begin position="513"/>
        <end position="630"/>
    </location>
</feature>
<gene>
    <name evidence="12" type="ORF">AK88_01572</name>
</gene>
<evidence type="ECO:0000256" key="10">
    <source>
        <dbReference type="SAM" id="Phobius"/>
    </source>
</evidence>
<dbReference type="PROSITE" id="PS00678">
    <property type="entry name" value="WD_REPEATS_1"/>
    <property type="match status" value="1"/>
</dbReference>
<proteinExistence type="predicted"/>
<keyword evidence="4 10" id="KW-0812">Transmembrane</keyword>
<dbReference type="InterPro" id="IPR036322">
    <property type="entry name" value="WD40_repeat_dom_sf"/>
</dbReference>
<evidence type="ECO:0000256" key="5">
    <source>
        <dbReference type="ARBA" id="ARBA00022737"/>
    </source>
</evidence>
<comment type="subcellular location">
    <subcellularLocation>
        <location evidence="1">Membrane</location>
    </subcellularLocation>
</comment>
<evidence type="ECO:0000256" key="9">
    <source>
        <dbReference type="SAM" id="MobiDB-lite"/>
    </source>
</evidence>
<feature type="compositionally biased region" description="Basic residues" evidence="9">
    <location>
        <begin position="217"/>
        <end position="226"/>
    </location>
</feature>
<dbReference type="PROSITE" id="PS50294">
    <property type="entry name" value="WD_REPEATS_REGION"/>
    <property type="match status" value="2"/>
</dbReference>
<dbReference type="VEuPathDB" id="PlasmoDB:AK88_01572"/>
<keyword evidence="5" id="KW-0677">Repeat</keyword>
<sequence>MDEEEREDASAVEATLKKAKKKKKVKNKKSEKKPSDIVSCIAFLPRNKKKLAKTTNLATATTVKNANEKKKKKKKKGEESDSYDALQNVFNDEKENEKVISEDNIIEEDKKYIFEDELSVEKGDALILNGKIYTDVGTLEVHIVNYDEDIFNIYDDVIIDDYPLCLEVIGDSYYRNRNIVAVGTMKKEIGLWDINNIETLEALSYLGGTEKRSAKGGSRKKKKRRKEGGEADVGEEIAPAEEATQGECETRMAGEKRKQGKNKLQGHTECVTCLNASKLIPTLMCSGSKDCSIKLWDLSNLTYLHTFNFHKEEINNVSFHEKESSILLSTSSDKTLKIYDIRKHTVGLDIQLDSTPESTTWNKFNEKEIFLSDVDGYVNKIDIRYVADPSSSFSHNNTVRFKAFSNSCISLVSTHYPNLTLAGSEDGLVKAYDFGAFGEEGPPCVYTKNLKKNLYCMKDNEDWPNVIFFGCDKLYDWDLMSCTELRLSSLVLSIFPKLIIKNPQVLRPLLNVSWGYLFGSTFWLSLFSEIGLVRSLKNMKRIPVPETADEAKKQLEEIKKSEADFTRRREDFQYFFGFSTLFSGILLLSTVRLANHNMQLRISSTIVALSCLLNNLYLQNKVHSLKIQKESLYHDFIKNPKSESILAEIRKNKKDFHIYHGLSLLSLYVSFVGLTPYIFT</sequence>
<evidence type="ECO:0000256" key="6">
    <source>
        <dbReference type="ARBA" id="ARBA00022989"/>
    </source>
</evidence>
<dbReference type="GeneID" id="24266886"/>
<feature type="transmembrane region" description="Helical" evidence="10">
    <location>
        <begin position="514"/>
        <end position="533"/>
    </location>
</feature>
<dbReference type="PROSITE" id="PS50082">
    <property type="entry name" value="WD_REPEATS_2"/>
    <property type="match status" value="2"/>
</dbReference>
<organism evidence="12 13">
    <name type="scientific">Plasmodium fragile</name>
    <dbReference type="NCBI Taxonomy" id="5857"/>
    <lineage>
        <taxon>Eukaryota</taxon>
        <taxon>Sar</taxon>
        <taxon>Alveolata</taxon>
        <taxon>Apicomplexa</taxon>
        <taxon>Aconoidasida</taxon>
        <taxon>Haemosporida</taxon>
        <taxon>Plasmodiidae</taxon>
        <taxon>Plasmodium</taxon>
        <taxon>Plasmodium (Plasmodium)</taxon>
    </lineage>
</organism>
<dbReference type="PANTHER" id="PTHR14091:SF0">
    <property type="entry name" value="PERIODIC TRYPTOPHAN PROTEIN 1 HOMOLOG"/>
    <property type="match status" value="1"/>
</dbReference>
<dbReference type="RefSeq" id="XP_012334630.1">
    <property type="nucleotide sequence ID" value="XM_012479207.1"/>
</dbReference>
<dbReference type="InterPro" id="IPR001680">
    <property type="entry name" value="WD40_rpt"/>
</dbReference>
<feature type="region of interest" description="Disordered" evidence="9">
    <location>
        <begin position="63"/>
        <end position="85"/>
    </location>
</feature>
<keyword evidence="6 10" id="KW-1133">Transmembrane helix</keyword>
<feature type="transmembrane region" description="Helical" evidence="10">
    <location>
        <begin position="600"/>
        <end position="618"/>
    </location>
</feature>
<dbReference type="Gene3D" id="2.130.10.10">
    <property type="entry name" value="YVTN repeat-like/Quinoprotein amine dehydrogenase"/>
    <property type="match status" value="1"/>
</dbReference>
<evidence type="ECO:0000256" key="7">
    <source>
        <dbReference type="ARBA" id="ARBA00023136"/>
    </source>
</evidence>
<feature type="region of interest" description="Disordered" evidence="9">
    <location>
        <begin position="211"/>
        <end position="235"/>
    </location>
</feature>
<evidence type="ECO:0000256" key="2">
    <source>
        <dbReference type="ARBA" id="ARBA00022553"/>
    </source>
</evidence>
<keyword evidence="13" id="KW-1185">Reference proteome</keyword>
<reference evidence="12 13" key="1">
    <citation type="submission" date="2014-03" db="EMBL/GenBank/DDBJ databases">
        <title>The Genome Sequence of Plasmodium fragile nilgiri.</title>
        <authorList>
            <consortium name="The Broad Institute Genomics Platform"/>
            <consortium name="The Broad Institute Genome Sequencing Center for Infectious Disease"/>
            <person name="Neafsey D."/>
            <person name="Duraisingh M."/>
            <person name="Young S.K."/>
            <person name="Zeng Q."/>
            <person name="Gargeya S."/>
            <person name="Abouelleil A."/>
            <person name="Alvarado L."/>
            <person name="Chapman S.B."/>
            <person name="Gainer-Dewar J."/>
            <person name="Goldberg J."/>
            <person name="Griggs A."/>
            <person name="Gujja S."/>
            <person name="Hansen M."/>
            <person name="Howarth C."/>
            <person name="Imamovic A."/>
            <person name="Larimer J."/>
            <person name="Pearson M."/>
            <person name="Poon T.W."/>
            <person name="Priest M."/>
            <person name="Roberts A."/>
            <person name="Saif S."/>
            <person name="Shea T."/>
            <person name="Sykes S."/>
            <person name="Wortman J."/>
            <person name="Nusbaum C."/>
            <person name="Birren B."/>
        </authorList>
    </citation>
    <scope>NUCLEOTIDE SEQUENCE [LARGE SCALE GENOMIC DNA]</scope>
    <source>
        <strain evidence="13">nilgiri</strain>
    </source>
</reference>
<keyword evidence="3 8" id="KW-0853">WD repeat</keyword>
<dbReference type="OrthoDB" id="270624at2759"/>
<dbReference type="InterPro" id="IPR019775">
    <property type="entry name" value="WD40_repeat_CS"/>
</dbReference>
<evidence type="ECO:0000313" key="12">
    <source>
        <dbReference type="EMBL" id="KJP88691.1"/>
    </source>
</evidence>
<dbReference type="PANTHER" id="PTHR14091">
    <property type="entry name" value="PERIODIC TRYPTOPHAN PROTEIN 1"/>
    <property type="match status" value="1"/>
</dbReference>
<feature type="transmembrane region" description="Helical" evidence="10">
    <location>
        <begin position="658"/>
        <end position="679"/>
    </location>
</feature>
<feature type="compositionally biased region" description="Basic residues" evidence="9">
    <location>
        <begin position="17"/>
        <end position="31"/>
    </location>
</feature>
<dbReference type="Pfam" id="PF13664">
    <property type="entry name" value="DUF4149"/>
    <property type="match status" value="1"/>
</dbReference>
<dbReference type="EMBL" id="KQ001658">
    <property type="protein sequence ID" value="KJP88691.1"/>
    <property type="molecule type" value="Genomic_DNA"/>
</dbReference>
<dbReference type="SUPFAM" id="SSF50978">
    <property type="entry name" value="WD40 repeat-like"/>
    <property type="match status" value="1"/>
</dbReference>
<dbReference type="InterPro" id="IPR015943">
    <property type="entry name" value="WD40/YVTN_repeat-like_dom_sf"/>
</dbReference>
<dbReference type="GO" id="GO:0006364">
    <property type="term" value="P:rRNA processing"/>
    <property type="evidence" value="ECO:0007669"/>
    <property type="project" value="InterPro"/>
</dbReference>
<feature type="repeat" description="WD" evidence="8">
    <location>
        <begin position="307"/>
        <end position="342"/>
    </location>
</feature>
<keyword evidence="7 10" id="KW-0472">Membrane</keyword>
<dbReference type="GO" id="GO:0005634">
    <property type="term" value="C:nucleus"/>
    <property type="evidence" value="ECO:0007669"/>
    <property type="project" value="TreeGrafter"/>
</dbReference>
<dbReference type="AlphaFoldDB" id="A0A0D9QST1"/>
<accession>A0A0D9QST1</accession>